<dbReference type="CDD" id="cd01647">
    <property type="entry name" value="RT_LTR"/>
    <property type="match status" value="1"/>
</dbReference>
<sequence>MHLHSPGSDTCSVESVHLLSMWSGGHISRDCPQPATSIPPQRREVVHTIAQPDTDATRKLIEGMVSICGYRAYVLFDSGSTVSFISGRIVSMLGLKPVSVGVHLILSTAAGNRVYPNSLVEKCSVEIDGVKLPVDFRVLEFLEFDALLGMDWLALYHAHIDCFAKTVRFEIPGRPVFVYSGSTPRAVSTRGRLATSGEMETLVSVYTIAESHEPKLAEIPVVCEFPDVFPEDLPGLPPPREIDFIIELVPGTKSISIPPYRMAPRELEELRKQLQELSEKGFITPSISPWGAPVLFVKKKDDTLRLCIDYRQLNKVTVKNKYPLPRIDDLFDQLRGAQFFSKIDLRSGYHQLRIREDDRYVTTFSTRYGHYQFTVMPFGLTNAPAMFMDLMHRVMRPYLDRFVIVFIDDILVYSTTREDHEQHLRETLQTLREHRLYAKFSKCEFWLSEVKFLGHVVGAAGIAVDPAKIQAILDWPAPTSGTEIRSFLGLAGYYRRFAKDFSKIASPMTKLTQKDVKFHWSDECEEAFAQLKKLLTTALVLILPEAGKGFMVYTDASRMGLGCVLMQEKWYSGICIKTN</sequence>
<dbReference type="InterPro" id="IPR041577">
    <property type="entry name" value="RT_RNaseH_2"/>
</dbReference>
<dbReference type="InterPro" id="IPR043128">
    <property type="entry name" value="Rev_trsase/Diguanyl_cyclase"/>
</dbReference>
<reference evidence="2 3" key="1">
    <citation type="submission" date="2024-01" db="EMBL/GenBank/DDBJ databases">
        <title>Genome assemblies of Stephania.</title>
        <authorList>
            <person name="Yang L."/>
        </authorList>
    </citation>
    <scope>NUCLEOTIDE SEQUENCE [LARGE SCALE GENOMIC DNA]</scope>
    <source>
        <strain evidence="2">JXDWG</strain>
        <tissue evidence="2">Leaf</tissue>
    </source>
</reference>
<dbReference type="Proteomes" id="UP001419268">
    <property type="component" value="Unassembled WGS sequence"/>
</dbReference>
<keyword evidence="3" id="KW-1185">Reference proteome</keyword>
<dbReference type="CDD" id="cd00303">
    <property type="entry name" value="retropepsin_like"/>
    <property type="match status" value="1"/>
</dbReference>
<proteinExistence type="predicted"/>
<evidence type="ECO:0000313" key="2">
    <source>
        <dbReference type="EMBL" id="KAK9125640.1"/>
    </source>
</evidence>
<evidence type="ECO:0000313" key="3">
    <source>
        <dbReference type="Proteomes" id="UP001419268"/>
    </source>
</evidence>
<dbReference type="Gene3D" id="3.30.70.270">
    <property type="match status" value="2"/>
</dbReference>
<dbReference type="Gene3D" id="3.10.10.10">
    <property type="entry name" value="HIV Type 1 Reverse Transcriptase, subunit A, domain 1"/>
    <property type="match status" value="1"/>
</dbReference>
<name>A0AAP0J2P0_9MAGN</name>
<dbReference type="SUPFAM" id="SSF50630">
    <property type="entry name" value="Acid proteases"/>
    <property type="match status" value="1"/>
</dbReference>
<dbReference type="Pfam" id="PF08284">
    <property type="entry name" value="RVP_2"/>
    <property type="match status" value="1"/>
</dbReference>
<dbReference type="InterPro" id="IPR043502">
    <property type="entry name" value="DNA/RNA_pol_sf"/>
</dbReference>
<dbReference type="SUPFAM" id="SSF56672">
    <property type="entry name" value="DNA/RNA polymerases"/>
    <property type="match status" value="1"/>
</dbReference>
<evidence type="ECO:0000259" key="1">
    <source>
        <dbReference type="PROSITE" id="PS50878"/>
    </source>
</evidence>
<dbReference type="Pfam" id="PF17919">
    <property type="entry name" value="RT_RNaseH_2"/>
    <property type="match status" value="1"/>
</dbReference>
<dbReference type="Pfam" id="PF00078">
    <property type="entry name" value="RVT_1"/>
    <property type="match status" value="1"/>
</dbReference>
<accession>A0AAP0J2P0</accession>
<dbReference type="AlphaFoldDB" id="A0AAP0J2P0"/>
<dbReference type="InterPro" id="IPR053134">
    <property type="entry name" value="RNA-dir_DNA_polymerase"/>
</dbReference>
<dbReference type="InterPro" id="IPR021109">
    <property type="entry name" value="Peptidase_aspartic_dom_sf"/>
</dbReference>
<comment type="caution">
    <text evidence="2">The sequence shown here is derived from an EMBL/GenBank/DDBJ whole genome shotgun (WGS) entry which is preliminary data.</text>
</comment>
<organism evidence="2 3">
    <name type="scientific">Stephania cephalantha</name>
    <dbReference type="NCBI Taxonomy" id="152367"/>
    <lineage>
        <taxon>Eukaryota</taxon>
        <taxon>Viridiplantae</taxon>
        <taxon>Streptophyta</taxon>
        <taxon>Embryophyta</taxon>
        <taxon>Tracheophyta</taxon>
        <taxon>Spermatophyta</taxon>
        <taxon>Magnoliopsida</taxon>
        <taxon>Ranunculales</taxon>
        <taxon>Menispermaceae</taxon>
        <taxon>Menispermoideae</taxon>
        <taxon>Cissampelideae</taxon>
        <taxon>Stephania</taxon>
    </lineage>
</organism>
<dbReference type="Gene3D" id="2.40.70.10">
    <property type="entry name" value="Acid Proteases"/>
    <property type="match status" value="1"/>
</dbReference>
<gene>
    <name evidence="2" type="ORF">Scep_014486</name>
</gene>
<dbReference type="EMBL" id="JBBNAG010000006">
    <property type="protein sequence ID" value="KAK9125640.1"/>
    <property type="molecule type" value="Genomic_DNA"/>
</dbReference>
<feature type="domain" description="Reverse transcriptase" evidence="1">
    <location>
        <begin position="278"/>
        <end position="457"/>
    </location>
</feature>
<protein>
    <recommendedName>
        <fullName evidence="1">Reverse transcriptase domain-containing protein</fullName>
    </recommendedName>
</protein>
<dbReference type="PANTHER" id="PTHR24559:SF444">
    <property type="entry name" value="REVERSE TRANSCRIPTASE DOMAIN-CONTAINING PROTEIN"/>
    <property type="match status" value="1"/>
</dbReference>
<dbReference type="InterPro" id="IPR000477">
    <property type="entry name" value="RT_dom"/>
</dbReference>
<dbReference type="FunFam" id="3.30.70.270:FF:000020">
    <property type="entry name" value="Transposon Tf2-6 polyprotein-like Protein"/>
    <property type="match status" value="1"/>
</dbReference>
<dbReference type="PROSITE" id="PS50878">
    <property type="entry name" value="RT_POL"/>
    <property type="match status" value="1"/>
</dbReference>
<dbReference type="PANTHER" id="PTHR24559">
    <property type="entry name" value="TRANSPOSON TY3-I GAG-POL POLYPROTEIN"/>
    <property type="match status" value="1"/>
</dbReference>